<proteinExistence type="predicted"/>
<dbReference type="STRING" id="285351.SAMN04488035_1222"/>
<dbReference type="Proteomes" id="UP000198520">
    <property type="component" value="Unassembled WGS sequence"/>
</dbReference>
<organism evidence="1 2">
    <name type="scientific">Flavimobilis marinus</name>
    <dbReference type="NCBI Taxonomy" id="285351"/>
    <lineage>
        <taxon>Bacteria</taxon>
        <taxon>Bacillati</taxon>
        <taxon>Actinomycetota</taxon>
        <taxon>Actinomycetes</taxon>
        <taxon>Micrococcales</taxon>
        <taxon>Jonesiaceae</taxon>
        <taxon>Flavimobilis</taxon>
    </lineage>
</organism>
<name>A0A1I2FD29_9MICO</name>
<keyword evidence="2" id="KW-1185">Reference proteome</keyword>
<sequence length="106" mass="12253">MWFWIWTFLVLAALGVLAWFVVELVRRGFRLGRALSAAADELGAAFDVVDDRTVALVAAQPAPRTTVFDDPRRLRYVQQGAKAERRRRRWERHAPTRAAWLATFRD</sequence>
<protein>
    <submittedName>
        <fullName evidence="1">Uncharacterized protein</fullName>
    </submittedName>
</protein>
<dbReference type="RefSeq" id="WP_093376180.1">
    <property type="nucleotide sequence ID" value="NZ_BNAN01000002.1"/>
</dbReference>
<dbReference type="AlphaFoldDB" id="A0A1I2FD29"/>
<evidence type="ECO:0000313" key="1">
    <source>
        <dbReference type="EMBL" id="SFF02436.1"/>
    </source>
</evidence>
<accession>A0A1I2FD29</accession>
<gene>
    <name evidence="1" type="ORF">SAMN04488035_1222</name>
</gene>
<dbReference type="EMBL" id="FONZ01000002">
    <property type="protein sequence ID" value="SFF02436.1"/>
    <property type="molecule type" value="Genomic_DNA"/>
</dbReference>
<evidence type="ECO:0000313" key="2">
    <source>
        <dbReference type="Proteomes" id="UP000198520"/>
    </source>
</evidence>
<reference evidence="2" key="1">
    <citation type="submission" date="2016-10" db="EMBL/GenBank/DDBJ databases">
        <authorList>
            <person name="Varghese N."/>
            <person name="Submissions S."/>
        </authorList>
    </citation>
    <scope>NUCLEOTIDE SEQUENCE [LARGE SCALE GENOMIC DNA]</scope>
    <source>
        <strain evidence="2">DSM 19083</strain>
    </source>
</reference>